<dbReference type="Gene3D" id="2.60.120.260">
    <property type="entry name" value="Galactose-binding domain-like"/>
    <property type="match status" value="1"/>
</dbReference>
<protein>
    <submittedName>
        <fullName evidence="4">Putative secreted protein (Por secretion system target)</fullName>
    </submittedName>
</protein>
<feature type="chain" id="PRO_5020453843" evidence="2">
    <location>
        <begin position="25"/>
        <end position="499"/>
    </location>
</feature>
<dbReference type="OrthoDB" id="9804511at2"/>
<accession>A0A4R1RJB2</accession>
<evidence type="ECO:0000313" key="5">
    <source>
        <dbReference type="Proteomes" id="UP000295455"/>
    </source>
</evidence>
<dbReference type="AlphaFoldDB" id="A0A4R1RJB2"/>
<feature type="domain" description="CBM6" evidence="3">
    <location>
        <begin position="282"/>
        <end position="407"/>
    </location>
</feature>
<dbReference type="InterPro" id="IPR026444">
    <property type="entry name" value="Secre_tail"/>
</dbReference>
<evidence type="ECO:0000256" key="2">
    <source>
        <dbReference type="SAM" id="SignalP"/>
    </source>
</evidence>
<dbReference type="Pfam" id="PF18962">
    <property type="entry name" value="Por_Secre_tail"/>
    <property type="match status" value="1"/>
</dbReference>
<dbReference type="SUPFAM" id="SSF49785">
    <property type="entry name" value="Galactose-binding domain-like"/>
    <property type="match status" value="1"/>
</dbReference>
<dbReference type="Pfam" id="PF14099">
    <property type="entry name" value="Polysacc_lyase"/>
    <property type="match status" value="1"/>
</dbReference>
<dbReference type="InterPro" id="IPR025975">
    <property type="entry name" value="Polysacc_lyase"/>
</dbReference>
<sequence length="499" mass="55221">MKKTTLLMIVGCICFIGLSANLNAQTLTPSHNFDDGSMEPFHDCTVRLPNYTAVANGRVKTFWTSEWFTMGTPAGDVNRTDKGCEMCILTERFHTQKEGWYGFTMNVGSDYRTDSNAGVAQVFGFSNNYYTWEAMLKITNNDLIMGYRGRGNEQPGADDITDTTVLPSVPRDTDLNIIIHFILSASNNGVMEVWIDGVKKMIHTGINLGFGTWVDDAVDCGETDGIPNCRTEFKAGQYNYDPDGYMANETRTIYYDNVTWYNGSNGYAIVDPSGNTNIGDTRNYELLLANAYNIKSGMDIETDNQNLGNIGRDDYALYIDVDLSSIKSVKALTSTKRDGGNIEVRLGSKTGELIATIPVPNNGQWHDYKPQAVDLTTSKTGIHDVYFVFKNESRSTGLFNVTSFGFSGQSLSIDSNSLSNKIKLYPNPVSKELTVSLTNANLSNNTKITLYSINGQKILEVSPKNDRNPSLNLSNLQKGVYFLKIDDASNSITKKVVKI</sequence>
<proteinExistence type="predicted"/>
<dbReference type="NCBIfam" id="TIGR04183">
    <property type="entry name" value="Por_Secre_tail"/>
    <property type="match status" value="1"/>
</dbReference>
<keyword evidence="1 2" id="KW-0732">Signal</keyword>
<evidence type="ECO:0000313" key="4">
    <source>
        <dbReference type="EMBL" id="TCL66233.1"/>
    </source>
</evidence>
<dbReference type="InterPro" id="IPR006584">
    <property type="entry name" value="Cellulose-bd_IV"/>
</dbReference>
<keyword evidence="5" id="KW-1185">Reference proteome</keyword>
<dbReference type="Gene3D" id="2.60.120.200">
    <property type="match status" value="1"/>
</dbReference>
<dbReference type="SMART" id="SM00606">
    <property type="entry name" value="CBD_IV"/>
    <property type="match status" value="1"/>
</dbReference>
<dbReference type="InterPro" id="IPR005084">
    <property type="entry name" value="CBM6"/>
</dbReference>
<dbReference type="PROSITE" id="PS51175">
    <property type="entry name" value="CBM6"/>
    <property type="match status" value="1"/>
</dbReference>
<reference evidence="4 5" key="1">
    <citation type="submission" date="2019-03" db="EMBL/GenBank/DDBJ databases">
        <title>Genomic Encyclopedia of Type Strains, Phase IV (KMG-IV): sequencing the most valuable type-strain genomes for metagenomic binning, comparative biology and taxonomic classification.</title>
        <authorList>
            <person name="Goeker M."/>
        </authorList>
    </citation>
    <scope>NUCLEOTIDE SEQUENCE [LARGE SCALE GENOMIC DNA]</scope>
    <source>
        <strain evidence="4 5">DSM 18792</strain>
    </source>
</reference>
<comment type="caution">
    <text evidence="4">The sequence shown here is derived from an EMBL/GenBank/DDBJ whole genome shotgun (WGS) entry which is preliminary data.</text>
</comment>
<dbReference type="GO" id="GO:0030246">
    <property type="term" value="F:carbohydrate binding"/>
    <property type="evidence" value="ECO:0007669"/>
    <property type="project" value="InterPro"/>
</dbReference>
<dbReference type="Pfam" id="PF03422">
    <property type="entry name" value="CBM_6"/>
    <property type="match status" value="1"/>
</dbReference>
<evidence type="ECO:0000259" key="3">
    <source>
        <dbReference type="PROSITE" id="PS51175"/>
    </source>
</evidence>
<feature type="signal peptide" evidence="2">
    <location>
        <begin position="1"/>
        <end position="24"/>
    </location>
</feature>
<dbReference type="RefSeq" id="WP_132217708.1">
    <property type="nucleotide sequence ID" value="NZ_OX156936.1"/>
</dbReference>
<dbReference type="CDD" id="cd04084">
    <property type="entry name" value="CBM6_xylanase-like"/>
    <property type="match status" value="1"/>
</dbReference>
<name>A0A4R1RJB2_9FLAO</name>
<dbReference type="EMBL" id="SLUP01000004">
    <property type="protein sequence ID" value="TCL66233.1"/>
    <property type="molecule type" value="Genomic_DNA"/>
</dbReference>
<organism evidence="4 5">
    <name type="scientific">Mariniflexile fucanivorans</name>
    <dbReference type="NCBI Taxonomy" id="264023"/>
    <lineage>
        <taxon>Bacteria</taxon>
        <taxon>Pseudomonadati</taxon>
        <taxon>Bacteroidota</taxon>
        <taxon>Flavobacteriia</taxon>
        <taxon>Flavobacteriales</taxon>
        <taxon>Flavobacteriaceae</taxon>
        <taxon>Mariniflexile</taxon>
    </lineage>
</organism>
<dbReference type="Gene3D" id="2.60.120.380">
    <property type="match status" value="1"/>
</dbReference>
<dbReference type="InterPro" id="IPR008979">
    <property type="entry name" value="Galactose-bd-like_sf"/>
</dbReference>
<dbReference type="Proteomes" id="UP000295455">
    <property type="component" value="Unassembled WGS sequence"/>
</dbReference>
<gene>
    <name evidence="4" type="ORF">EV196_104264</name>
</gene>
<evidence type="ECO:0000256" key="1">
    <source>
        <dbReference type="ARBA" id="ARBA00022729"/>
    </source>
</evidence>